<evidence type="ECO:0000256" key="1">
    <source>
        <dbReference type="SAM" id="MobiDB-lite"/>
    </source>
</evidence>
<dbReference type="AlphaFoldDB" id="A0A2Y9FWS5"/>
<dbReference type="KEGG" id="tmu:105756265"/>
<evidence type="ECO:0000256" key="2">
    <source>
        <dbReference type="SAM" id="Phobius"/>
    </source>
</evidence>
<organism evidence="3 4">
    <name type="scientific">Trichechus manatus latirostris</name>
    <name type="common">Florida manatee</name>
    <dbReference type="NCBI Taxonomy" id="127582"/>
    <lineage>
        <taxon>Eukaryota</taxon>
        <taxon>Metazoa</taxon>
        <taxon>Chordata</taxon>
        <taxon>Craniata</taxon>
        <taxon>Vertebrata</taxon>
        <taxon>Euteleostomi</taxon>
        <taxon>Mammalia</taxon>
        <taxon>Eutheria</taxon>
        <taxon>Afrotheria</taxon>
        <taxon>Sirenia</taxon>
        <taxon>Trichechidae</taxon>
        <taxon>Trichechus</taxon>
    </lineage>
</organism>
<protein>
    <submittedName>
        <fullName evidence="4">Uncharacterized protein LOC105756265</fullName>
    </submittedName>
</protein>
<proteinExistence type="predicted"/>
<dbReference type="OrthoDB" id="9837937at2759"/>
<evidence type="ECO:0000313" key="3">
    <source>
        <dbReference type="Proteomes" id="UP000248480"/>
    </source>
</evidence>
<name>A0A2Y9FWS5_TRIMA</name>
<evidence type="ECO:0000313" key="4">
    <source>
        <dbReference type="RefSeq" id="XP_012410987.1"/>
    </source>
</evidence>
<keyword evidence="2" id="KW-0812">Transmembrane</keyword>
<accession>A0A2Y9FWS5</accession>
<keyword evidence="3" id="KW-1185">Reference proteome</keyword>
<dbReference type="GeneID" id="105756265"/>
<dbReference type="Proteomes" id="UP000248480">
    <property type="component" value="Unplaced"/>
</dbReference>
<gene>
    <name evidence="4" type="primary">LOC105756265</name>
</gene>
<feature type="transmembrane region" description="Helical" evidence="2">
    <location>
        <begin position="98"/>
        <end position="118"/>
    </location>
</feature>
<dbReference type="RefSeq" id="XP_012410987.1">
    <property type="nucleotide sequence ID" value="XM_012555533.1"/>
</dbReference>
<feature type="region of interest" description="Disordered" evidence="1">
    <location>
        <begin position="1"/>
        <end position="81"/>
    </location>
</feature>
<reference evidence="4" key="1">
    <citation type="submission" date="2025-08" db="UniProtKB">
        <authorList>
            <consortium name="RefSeq"/>
        </authorList>
    </citation>
    <scope>IDENTIFICATION</scope>
</reference>
<keyword evidence="2" id="KW-1133">Transmembrane helix</keyword>
<dbReference type="InParanoid" id="A0A2Y9FWS5"/>
<feature type="compositionally biased region" description="Basic and acidic residues" evidence="1">
    <location>
        <begin position="17"/>
        <end position="33"/>
    </location>
</feature>
<feature type="compositionally biased region" description="Low complexity" evidence="1">
    <location>
        <begin position="37"/>
        <end position="50"/>
    </location>
</feature>
<sequence length="121" mass="12770">MADGPFQRKPWGPEQISPDHDSDSEGLFDKPPAEELSAAGAPKPASAAGKKAGRRSGGKAQGSCAGHPSKAAARPPPKEEAPLLDEGCYLDHFPHLSIFIYAAIAFSITSCIFTYIHLQLA</sequence>
<keyword evidence="2" id="KW-0472">Membrane</keyword>